<name>A0A268NZY2_SHOCL</name>
<keyword evidence="1" id="KW-1133">Transmembrane helix</keyword>
<feature type="transmembrane region" description="Helical" evidence="1">
    <location>
        <begin position="230"/>
        <end position="250"/>
    </location>
</feature>
<feature type="domain" description="Nucleoside transporter/FeoB GTPase Gate" evidence="2">
    <location>
        <begin position="156"/>
        <end position="254"/>
    </location>
</feature>
<feature type="transmembrane region" description="Helical" evidence="1">
    <location>
        <begin position="152"/>
        <end position="183"/>
    </location>
</feature>
<dbReference type="InterPro" id="IPR011642">
    <property type="entry name" value="Gate_dom"/>
</dbReference>
<evidence type="ECO:0000313" key="3">
    <source>
        <dbReference type="EMBL" id="PAE88809.1"/>
    </source>
</evidence>
<comment type="caution">
    <text evidence="3">The sequence shown here is derived from an EMBL/GenBank/DDBJ whole genome shotgun (WGS) entry which is preliminary data.</text>
</comment>
<feature type="transmembrane region" description="Helical" evidence="1">
    <location>
        <begin position="105"/>
        <end position="132"/>
    </location>
</feature>
<dbReference type="Proteomes" id="UP000216207">
    <property type="component" value="Unassembled WGS sequence"/>
</dbReference>
<feature type="transmembrane region" description="Helical" evidence="1">
    <location>
        <begin position="256"/>
        <end position="276"/>
    </location>
</feature>
<feature type="transmembrane region" description="Helical" evidence="1">
    <location>
        <begin position="27"/>
        <end position="45"/>
    </location>
</feature>
<dbReference type="Pfam" id="PF07670">
    <property type="entry name" value="Gate"/>
    <property type="match status" value="1"/>
</dbReference>
<proteinExistence type="predicted"/>
<keyword evidence="1" id="KW-0812">Transmembrane</keyword>
<keyword evidence="1" id="KW-0472">Membrane</keyword>
<feature type="transmembrane region" description="Helical" evidence="1">
    <location>
        <begin position="65"/>
        <end position="93"/>
    </location>
</feature>
<accession>A0A268NZY2</accession>
<evidence type="ECO:0000313" key="4">
    <source>
        <dbReference type="Proteomes" id="UP000216207"/>
    </source>
</evidence>
<gene>
    <name evidence="3" type="ORF">CHH72_10565</name>
</gene>
<dbReference type="EMBL" id="NPCC01000012">
    <property type="protein sequence ID" value="PAE88809.1"/>
    <property type="molecule type" value="Genomic_DNA"/>
</dbReference>
<feature type="transmembrane region" description="Helical" evidence="1">
    <location>
        <begin position="336"/>
        <end position="357"/>
    </location>
</feature>
<dbReference type="AlphaFoldDB" id="A0A268NZY2"/>
<evidence type="ECO:0000256" key="1">
    <source>
        <dbReference type="SAM" id="Phobius"/>
    </source>
</evidence>
<protein>
    <recommendedName>
        <fullName evidence="2">Nucleoside transporter/FeoB GTPase Gate domain-containing protein</fullName>
    </recommendedName>
</protein>
<feature type="transmembrane region" description="Helical" evidence="1">
    <location>
        <begin position="410"/>
        <end position="434"/>
    </location>
</feature>
<reference evidence="3 4" key="1">
    <citation type="submission" date="2017-07" db="EMBL/GenBank/DDBJ databases">
        <title>Isolation and whole genome analysis of endospore-forming bacteria from heroin.</title>
        <authorList>
            <person name="Kalinowski J."/>
            <person name="Ahrens B."/>
            <person name="Al-Dilaimi A."/>
            <person name="Winkler A."/>
            <person name="Wibberg D."/>
            <person name="Schleenbecker U."/>
            <person name="Ruckert C."/>
            <person name="Wolfel R."/>
            <person name="Grass G."/>
        </authorList>
    </citation>
    <scope>NUCLEOTIDE SEQUENCE [LARGE SCALE GENOMIC DNA]</scope>
    <source>
        <strain evidence="3 4">7539</strain>
    </source>
</reference>
<feature type="transmembrane region" description="Helical" evidence="1">
    <location>
        <begin position="446"/>
        <end position="467"/>
    </location>
</feature>
<evidence type="ECO:0000259" key="2">
    <source>
        <dbReference type="Pfam" id="PF07670"/>
    </source>
</evidence>
<sequence length="468" mass="51186">MYNDSCYLILIHFGGPFMGTKVNVKNTLLFVLPSLIGIVLFMTPFTVVEEGETSVKLPVALAADWLMALLTVDTIILITVIAMVISALLSVVFSVKKRGSEINTLWEGVFATTPGWIVIRVVGAILGVMVYVQIGPQFLISGDTGQVLLNDLLPFLFTIFLFAGMLLPLLLNFGLMEFVGSLLKNLMRPLFRLPGRASIDCIASWIGDGTVGVMLSNQQYESGKYTQREAAIVASAFSVVSITFSIYILSQLGISHLFWQFFFTLFVAGFLAAIITPRIPPLSRKKDTYIDGSPGKREPKVKGVWKHGFYEAISRAETSAKSGDNAKNGFKNVLDLWFGVLPVVMTIGTLAAAVATYTPLFEWLAVPFIPVLEWMNVPQAAEASKTILVGFADMLLPTVLAEPFGITNEFTLFVIGTLSVSQLIYMSETGGVLIASKIPVSFFDCVLLFLVRTIITLPIIVLMAHLLL</sequence>
<organism evidence="3 4">
    <name type="scientific">Shouchella clausii</name>
    <name type="common">Alkalihalobacillus clausii</name>
    <dbReference type="NCBI Taxonomy" id="79880"/>
    <lineage>
        <taxon>Bacteria</taxon>
        <taxon>Bacillati</taxon>
        <taxon>Bacillota</taxon>
        <taxon>Bacilli</taxon>
        <taxon>Bacillales</taxon>
        <taxon>Bacillaceae</taxon>
        <taxon>Shouchella</taxon>
    </lineage>
</organism>